<organism evidence="2 3">
    <name type="scientific">Basidiobolus ranarum</name>
    <dbReference type="NCBI Taxonomy" id="34480"/>
    <lineage>
        <taxon>Eukaryota</taxon>
        <taxon>Fungi</taxon>
        <taxon>Fungi incertae sedis</taxon>
        <taxon>Zoopagomycota</taxon>
        <taxon>Entomophthoromycotina</taxon>
        <taxon>Basidiobolomycetes</taxon>
        <taxon>Basidiobolales</taxon>
        <taxon>Basidiobolaceae</taxon>
        <taxon>Basidiobolus</taxon>
    </lineage>
</organism>
<sequence length="212" mass="24296">MLGIGPRDPTIDASIKTEVKVEDLEPVEQATCQYQPQPSESSENNNSFTDQKLEKPSEIRLEVEQNATPPSENNNLTERQQAMMELKRETETSRLNRLNYLLEKSTLYSQFLSQRLEKEQQEKREKIREEQGNKKVGGLKRKNGERVEISESIEETSPPKRHKDEGPVIPDETPSTRIINGQIVSPRQPSLVTGGILKEYQLTGFEWLVSLY</sequence>
<evidence type="ECO:0000256" key="1">
    <source>
        <dbReference type="SAM" id="MobiDB-lite"/>
    </source>
</evidence>
<accession>A0ABR2WS67</accession>
<feature type="region of interest" description="Disordered" evidence="1">
    <location>
        <begin position="1"/>
        <end position="90"/>
    </location>
</feature>
<comment type="caution">
    <text evidence="2">The sequence shown here is derived from an EMBL/GenBank/DDBJ whole genome shotgun (WGS) entry which is preliminary data.</text>
</comment>
<reference evidence="2 3" key="1">
    <citation type="submission" date="2023-04" db="EMBL/GenBank/DDBJ databases">
        <title>Genome of Basidiobolus ranarum AG-B5.</title>
        <authorList>
            <person name="Stajich J.E."/>
            <person name="Carter-House D."/>
            <person name="Gryganskyi A."/>
        </authorList>
    </citation>
    <scope>NUCLEOTIDE SEQUENCE [LARGE SCALE GENOMIC DNA]</scope>
    <source>
        <strain evidence="2 3">AG-B5</strain>
    </source>
</reference>
<proteinExistence type="predicted"/>
<protein>
    <submittedName>
        <fullName evidence="2">ATPase</fullName>
    </submittedName>
</protein>
<feature type="compositionally biased region" description="Basic and acidic residues" evidence="1">
    <location>
        <begin position="122"/>
        <end position="133"/>
    </location>
</feature>
<feature type="compositionally biased region" description="Polar residues" evidence="1">
    <location>
        <begin position="65"/>
        <end position="80"/>
    </location>
</feature>
<evidence type="ECO:0000313" key="2">
    <source>
        <dbReference type="EMBL" id="KAK9764297.1"/>
    </source>
</evidence>
<keyword evidence="3" id="KW-1185">Reference proteome</keyword>
<gene>
    <name evidence="2" type="primary">IRC5_2</name>
    <name evidence="2" type="ORF">K7432_008304</name>
</gene>
<evidence type="ECO:0000313" key="3">
    <source>
        <dbReference type="Proteomes" id="UP001479436"/>
    </source>
</evidence>
<feature type="compositionally biased region" description="Basic and acidic residues" evidence="1">
    <location>
        <begin position="51"/>
        <end position="63"/>
    </location>
</feature>
<feature type="region of interest" description="Disordered" evidence="1">
    <location>
        <begin position="122"/>
        <end position="176"/>
    </location>
</feature>
<dbReference type="PANTHER" id="PTHR47161:SF1">
    <property type="entry name" value="LYMPHOID-SPECIFIC HELICASE"/>
    <property type="match status" value="1"/>
</dbReference>
<dbReference type="EMBL" id="JASJQH010000454">
    <property type="protein sequence ID" value="KAK9764297.1"/>
    <property type="molecule type" value="Genomic_DNA"/>
</dbReference>
<dbReference type="Proteomes" id="UP001479436">
    <property type="component" value="Unassembled WGS sequence"/>
</dbReference>
<name>A0ABR2WS67_9FUNG</name>
<dbReference type="PANTHER" id="PTHR47161">
    <property type="entry name" value="LYMPHOID-SPECIFIC HELICASE"/>
    <property type="match status" value="1"/>
</dbReference>